<keyword evidence="2" id="KW-1185">Reference proteome</keyword>
<keyword evidence="1" id="KW-0808">Transferase</keyword>
<evidence type="ECO:0000313" key="2">
    <source>
        <dbReference type="Proteomes" id="UP000317178"/>
    </source>
</evidence>
<dbReference type="Proteomes" id="UP000317178">
    <property type="component" value="Chromosome"/>
</dbReference>
<dbReference type="OrthoDB" id="207624at2"/>
<keyword evidence="1" id="KW-0418">Kinase</keyword>
<dbReference type="EMBL" id="CP036281">
    <property type="protein sequence ID" value="QDU81378.1"/>
    <property type="molecule type" value="Genomic_DNA"/>
</dbReference>
<dbReference type="Gene3D" id="1.10.510.10">
    <property type="entry name" value="Transferase(Phosphotransferase) domain 1"/>
    <property type="match status" value="1"/>
</dbReference>
<organism evidence="1 2">
    <name type="scientific">Polystyrenella longa</name>
    <dbReference type="NCBI Taxonomy" id="2528007"/>
    <lineage>
        <taxon>Bacteria</taxon>
        <taxon>Pseudomonadati</taxon>
        <taxon>Planctomycetota</taxon>
        <taxon>Planctomycetia</taxon>
        <taxon>Planctomycetales</taxon>
        <taxon>Planctomycetaceae</taxon>
        <taxon>Polystyrenella</taxon>
    </lineage>
</organism>
<evidence type="ECO:0000313" key="1">
    <source>
        <dbReference type="EMBL" id="QDU81378.1"/>
    </source>
</evidence>
<dbReference type="GO" id="GO:0016301">
    <property type="term" value="F:kinase activity"/>
    <property type="evidence" value="ECO:0007669"/>
    <property type="project" value="UniProtKB-KW"/>
</dbReference>
<gene>
    <name evidence="1" type="primary">rfaP_2</name>
    <name evidence="1" type="ORF">Pla110_31190</name>
</gene>
<dbReference type="Pfam" id="PF06293">
    <property type="entry name" value="Kdo"/>
    <property type="match status" value="1"/>
</dbReference>
<name>A0A518CQ72_9PLAN</name>
<dbReference type="SUPFAM" id="SSF56112">
    <property type="entry name" value="Protein kinase-like (PK-like)"/>
    <property type="match status" value="1"/>
</dbReference>
<dbReference type="RefSeq" id="WP_144996673.1">
    <property type="nucleotide sequence ID" value="NZ_CP036281.1"/>
</dbReference>
<proteinExistence type="predicted"/>
<protein>
    <submittedName>
        <fullName evidence="1">Lipopolysaccharide core heptose(I) kinase RfaP</fullName>
        <ecNumber evidence="1">2.7.1.-</ecNumber>
    </submittedName>
</protein>
<accession>A0A518CQ72</accession>
<dbReference type="EC" id="2.7.1.-" evidence="1"/>
<dbReference type="AlphaFoldDB" id="A0A518CQ72"/>
<dbReference type="KEGG" id="plon:Pla110_31190"/>
<reference evidence="1 2" key="1">
    <citation type="submission" date="2019-02" db="EMBL/GenBank/DDBJ databases">
        <title>Deep-cultivation of Planctomycetes and their phenomic and genomic characterization uncovers novel biology.</title>
        <authorList>
            <person name="Wiegand S."/>
            <person name="Jogler M."/>
            <person name="Boedeker C."/>
            <person name="Pinto D."/>
            <person name="Vollmers J."/>
            <person name="Rivas-Marin E."/>
            <person name="Kohn T."/>
            <person name="Peeters S.H."/>
            <person name="Heuer A."/>
            <person name="Rast P."/>
            <person name="Oberbeckmann S."/>
            <person name="Bunk B."/>
            <person name="Jeske O."/>
            <person name="Meyerdierks A."/>
            <person name="Storesund J.E."/>
            <person name="Kallscheuer N."/>
            <person name="Luecker S."/>
            <person name="Lage O.M."/>
            <person name="Pohl T."/>
            <person name="Merkel B.J."/>
            <person name="Hornburger P."/>
            <person name="Mueller R.-W."/>
            <person name="Bruemmer F."/>
            <person name="Labrenz M."/>
            <person name="Spormann A.M."/>
            <person name="Op den Camp H."/>
            <person name="Overmann J."/>
            <person name="Amann R."/>
            <person name="Jetten M.S.M."/>
            <person name="Mascher T."/>
            <person name="Medema M.H."/>
            <person name="Devos D.P."/>
            <person name="Kaster A.-K."/>
            <person name="Ovreas L."/>
            <person name="Rohde M."/>
            <person name="Galperin M.Y."/>
            <person name="Jogler C."/>
        </authorList>
    </citation>
    <scope>NUCLEOTIDE SEQUENCE [LARGE SCALE GENOMIC DNA]</scope>
    <source>
        <strain evidence="1 2">Pla110</strain>
    </source>
</reference>
<sequence length="544" mass="63256">MVVESSPTMVTRSAGSCEWTLVAEDAPVLFPDENLAPKLLLERFSHDELKSGSHRVVFKLQTGNGCYYFKHYKISDWKSRLQNWVRSSRARIEWDHTWKLIELGFDTCLPVAIGEKRKGPVVRDSYLITREIPDSVQLDQFVEKVLPALPERTRRQLRFELARQLGIVTAQLHLKGVQHRDYHAGNVLVSWDETSLKLKLWLIDLHQVSFGSKLKTKQCLRNLALLNSYFSNRGNASDRRRFFRSYWQTFQTKKNGRPRGFQEYKSTLLTIEEFCDQKMWKEFARADQKWERGNRRLVILEGESEQNACRGVSELDRDFLKAVSQNPQNTFGLPLLNKSVSVTKRVTLKGEQGILSGYLTVCDKHSKPKFSARTAWDIGHAFIRRRLSTPRPLLFVEAKEQQWLVTEAIPNSMPLTDYAQSSQAHHLNFQSRRLLTRQLAAQLAWRDRCGFQDNHPTLFNILIQPDSDTFFFLGLGYLEQLNTPVSEKKIIRTLAAWTSGSLPLSGITRTDRLRFLKRYLLEKEGDWKRYWNRIDSKVHSVHSN</sequence>
<dbReference type="InterPro" id="IPR011009">
    <property type="entry name" value="Kinase-like_dom_sf"/>
</dbReference>